<evidence type="ECO:0000256" key="13">
    <source>
        <dbReference type="PROSITE-ProRule" id="PRU10141"/>
    </source>
</evidence>
<dbReference type="AlphaFoldDB" id="A0A2P5FTV0"/>
<evidence type="ECO:0000256" key="6">
    <source>
        <dbReference type="ARBA" id="ARBA00022679"/>
    </source>
</evidence>
<evidence type="ECO:0000256" key="14">
    <source>
        <dbReference type="SAM" id="Phobius"/>
    </source>
</evidence>
<evidence type="ECO:0000256" key="10">
    <source>
        <dbReference type="ARBA" id="ARBA00023136"/>
    </source>
</evidence>
<dbReference type="GO" id="GO:0005524">
    <property type="term" value="F:ATP binding"/>
    <property type="evidence" value="ECO:0007669"/>
    <property type="project" value="UniProtKB-UniRule"/>
</dbReference>
<dbReference type="EC" id="2.7.11.1" evidence="2"/>
<evidence type="ECO:0000259" key="15">
    <source>
        <dbReference type="PROSITE" id="PS50011"/>
    </source>
</evidence>
<dbReference type="Gene3D" id="3.30.200.20">
    <property type="entry name" value="Phosphorylase Kinase, domain 1"/>
    <property type="match status" value="1"/>
</dbReference>
<comment type="catalytic activity">
    <reaction evidence="12">
        <text>L-seryl-[protein] + ATP = O-phospho-L-seryl-[protein] + ADP + H(+)</text>
        <dbReference type="Rhea" id="RHEA:17989"/>
        <dbReference type="Rhea" id="RHEA-COMP:9863"/>
        <dbReference type="Rhea" id="RHEA-COMP:11604"/>
        <dbReference type="ChEBI" id="CHEBI:15378"/>
        <dbReference type="ChEBI" id="CHEBI:29999"/>
        <dbReference type="ChEBI" id="CHEBI:30616"/>
        <dbReference type="ChEBI" id="CHEBI:83421"/>
        <dbReference type="ChEBI" id="CHEBI:456216"/>
        <dbReference type="EC" id="2.7.11.1"/>
    </reaction>
</comment>
<accession>A0A2P5FTV0</accession>
<protein>
    <recommendedName>
        <fullName evidence="2">non-specific serine/threonine protein kinase</fullName>
        <ecNumber evidence="2">2.7.11.1</ecNumber>
    </recommendedName>
</protein>
<feature type="transmembrane region" description="Helical" evidence="14">
    <location>
        <begin position="122"/>
        <end position="148"/>
    </location>
</feature>
<name>A0A2P5FTV0_TREOI</name>
<dbReference type="PANTHER" id="PTHR47989">
    <property type="entry name" value="OS01G0750732 PROTEIN"/>
    <property type="match status" value="1"/>
</dbReference>
<evidence type="ECO:0000256" key="3">
    <source>
        <dbReference type="ARBA" id="ARBA00022475"/>
    </source>
</evidence>
<keyword evidence="9 13" id="KW-0067">ATP-binding</keyword>
<evidence type="ECO:0000256" key="9">
    <source>
        <dbReference type="ARBA" id="ARBA00022840"/>
    </source>
</evidence>
<keyword evidence="5" id="KW-0597">Phosphoprotein</keyword>
<keyword evidence="14" id="KW-1133">Transmembrane helix</keyword>
<keyword evidence="10 14" id="KW-0472">Membrane</keyword>
<dbReference type="SUPFAM" id="SSF56112">
    <property type="entry name" value="Protein kinase-like (PK-like)"/>
    <property type="match status" value="1"/>
</dbReference>
<dbReference type="GO" id="GO:0004674">
    <property type="term" value="F:protein serine/threonine kinase activity"/>
    <property type="evidence" value="ECO:0007669"/>
    <property type="project" value="UniProtKB-KW"/>
</dbReference>
<feature type="binding site" evidence="13">
    <location>
        <position position="260"/>
    </location>
    <ligand>
        <name>ATP</name>
        <dbReference type="ChEBI" id="CHEBI:30616"/>
    </ligand>
</feature>
<evidence type="ECO:0000256" key="4">
    <source>
        <dbReference type="ARBA" id="ARBA00022527"/>
    </source>
</evidence>
<evidence type="ECO:0000313" key="16">
    <source>
        <dbReference type="EMBL" id="POO01216.1"/>
    </source>
</evidence>
<evidence type="ECO:0000256" key="7">
    <source>
        <dbReference type="ARBA" id="ARBA00022741"/>
    </source>
</evidence>
<dbReference type="SMART" id="SM00220">
    <property type="entry name" value="S_TKc"/>
    <property type="match status" value="1"/>
</dbReference>
<evidence type="ECO:0000256" key="2">
    <source>
        <dbReference type="ARBA" id="ARBA00012513"/>
    </source>
</evidence>
<proteinExistence type="predicted"/>
<dbReference type="FunFam" id="1.10.510.10:FF:000395">
    <property type="entry name" value="receptor-like serine/threonine-protein kinase NCRK"/>
    <property type="match status" value="1"/>
</dbReference>
<organism evidence="16 17">
    <name type="scientific">Trema orientale</name>
    <name type="common">Charcoal tree</name>
    <name type="synonym">Celtis orientalis</name>
    <dbReference type="NCBI Taxonomy" id="63057"/>
    <lineage>
        <taxon>Eukaryota</taxon>
        <taxon>Viridiplantae</taxon>
        <taxon>Streptophyta</taxon>
        <taxon>Embryophyta</taxon>
        <taxon>Tracheophyta</taxon>
        <taxon>Spermatophyta</taxon>
        <taxon>Magnoliopsida</taxon>
        <taxon>eudicotyledons</taxon>
        <taxon>Gunneridae</taxon>
        <taxon>Pentapetalae</taxon>
        <taxon>rosids</taxon>
        <taxon>fabids</taxon>
        <taxon>Rosales</taxon>
        <taxon>Cannabaceae</taxon>
        <taxon>Trema</taxon>
    </lineage>
</organism>
<feature type="domain" description="Protein kinase" evidence="15">
    <location>
        <begin position="232"/>
        <end position="515"/>
    </location>
</feature>
<dbReference type="CDD" id="cd14066">
    <property type="entry name" value="STKc_IRAK"/>
    <property type="match status" value="1"/>
</dbReference>
<keyword evidence="17" id="KW-1185">Reference proteome</keyword>
<dbReference type="Pfam" id="PF00069">
    <property type="entry name" value="Pkinase"/>
    <property type="match status" value="1"/>
</dbReference>
<evidence type="ECO:0000256" key="5">
    <source>
        <dbReference type="ARBA" id="ARBA00022553"/>
    </source>
</evidence>
<dbReference type="PROSITE" id="PS00107">
    <property type="entry name" value="PROTEIN_KINASE_ATP"/>
    <property type="match status" value="1"/>
</dbReference>
<dbReference type="InterPro" id="IPR008271">
    <property type="entry name" value="Ser/Thr_kinase_AS"/>
</dbReference>
<dbReference type="STRING" id="63057.A0A2P5FTV0"/>
<keyword evidence="7 13" id="KW-0547">Nucleotide-binding</keyword>
<dbReference type="EMBL" id="JXTC01000009">
    <property type="protein sequence ID" value="POO01216.1"/>
    <property type="molecule type" value="Genomic_DNA"/>
</dbReference>
<gene>
    <name evidence="16" type="ORF">TorRG33x02_029700</name>
</gene>
<keyword evidence="6" id="KW-0808">Transferase</keyword>
<dbReference type="InterPro" id="IPR017441">
    <property type="entry name" value="Protein_kinase_ATP_BS"/>
</dbReference>
<evidence type="ECO:0000256" key="12">
    <source>
        <dbReference type="ARBA" id="ARBA00048679"/>
    </source>
</evidence>
<evidence type="ECO:0000256" key="8">
    <source>
        <dbReference type="ARBA" id="ARBA00022777"/>
    </source>
</evidence>
<keyword evidence="4 16" id="KW-0723">Serine/threonine-protein kinase</keyword>
<keyword evidence="3" id="KW-1003">Cell membrane</keyword>
<dbReference type="InParanoid" id="A0A2P5FTV0"/>
<comment type="subcellular location">
    <subcellularLocation>
        <location evidence="1">Cell membrane</location>
    </subcellularLocation>
</comment>
<dbReference type="InterPro" id="IPR011009">
    <property type="entry name" value="Kinase-like_dom_sf"/>
</dbReference>
<dbReference type="Proteomes" id="UP000237000">
    <property type="component" value="Unassembled WGS sequence"/>
</dbReference>
<dbReference type="FunCoup" id="A0A2P5FTV0">
    <property type="interactions" value="705"/>
</dbReference>
<comment type="caution">
    <text evidence="16">The sequence shown here is derived from an EMBL/GenBank/DDBJ whole genome shotgun (WGS) entry which is preliminary data.</text>
</comment>
<evidence type="ECO:0000256" key="11">
    <source>
        <dbReference type="ARBA" id="ARBA00047899"/>
    </source>
</evidence>
<dbReference type="PROSITE" id="PS00108">
    <property type="entry name" value="PROTEIN_KINASE_ST"/>
    <property type="match status" value="1"/>
</dbReference>
<evidence type="ECO:0000256" key="1">
    <source>
        <dbReference type="ARBA" id="ARBA00004236"/>
    </source>
</evidence>
<dbReference type="PROSITE" id="PS50011">
    <property type="entry name" value="PROTEIN_KINASE_DOM"/>
    <property type="match status" value="1"/>
</dbReference>
<dbReference type="Gene3D" id="1.10.510.10">
    <property type="entry name" value="Transferase(Phosphotransferase) domain 1"/>
    <property type="match status" value="1"/>
</dbReference>
<comment type="catalytic activity">
    <reaction evidence="11">
        <text>L-threonyl-[protein] + ATP = O-phospho-L-threonyl-[protein] + ADP + H(+)</text>
        <dbReference type="Rhea" id="RHEA:46608"/>
        <dbReference type="Rhea" id="RHEA-COMP:11060"/>
        <dbReference type="Rhea" id="RHEA-COMP:11605"/>
        <dbReference type="ChEBI" id="CHEBI:15378"/>
        <dbReference type="ChEBI" id="CHEBI:30013"/>
        <dbReference type="ChEBI" id="CHEBI:30616"/>
        <dbReference type="ChEBI" id="CHEBI:61977"/>
        <dbReference type="ChEBI" id="CHEBI:456216"/>
        <dbReference type="EC" id="2.7.11.1"/>
    </reaction>
</comment>
<dbReference type="InterPro" id="IPR000719">
    <property type="entry name" value="Prot_kinase_dom"/>
</dbReference>
<dbReference type="OrthoDB" id="1890790at2759"/>
<evidence type="ECO:0000313" key="17">
    <source>
        <dbReference type="Proteomes" id="UP000237000"/>
    </source>
</evidence>
<dbReference type="FunFam" id="3.30.200.20:FF:000415">
    <property type="entry name" value="receptor-like serine/threonine-protein kinase NCRK"/>
    <property type="match status" value="1"/>
</dbReference>
<keyword evidence="8 16" id="KW-0418">Kinase</keyword>
<reference evidence="17" key="1">
    <citation type="submission" date="2016-06" db="EMBL/GenBank/DDBJ databases">
        <title>Parallel loss of symbiosis genes in relatives of nitrogen-fixing non-legume Parasponia.</title>
        <authorList>
            <person name="Van Velzen R."/>
            <person name="Holmer R."/>
            <person name="Bu F."/>
            <person name="Rutten L."/>
            <person name="Van Zeijl A."/>
            <person name="Liu W."/>
            <person name="Santuari L."/>
            <person name="Cao Q."/>
            <person name="Sharma T."/>
            <person name="Shen D."/>
            <person name="Roswanjaya Y."/>
            <person name="Wardhani T."/>
            <person name="Kalhor M.S."/>
            <person name="Jansen J."/>
            <person name="Van den Hoogen J."/>
            <person name="Gungor B."/>
            <person name="Hartog M."/>
            <person name="Hontelez J."/>
            <person name="Verver J."/>
            <person name="Yang W.-C."/>
            <person name="Schijlen E."/>
            <person name="Repin R."/>
            <person name="Schilthuizen M."/>
            <person name="Schranz E."/>
            <person name="Heidstra R."/>
            <person name="Miyata K."/>
            <person name="Fedorova E."/>
            <person name="Kohlen W."/>
            <person name="Bisseling T."/>
            <person name="Smit S."/>
            <person name="Geurts R."/>
        </authorList>
    </citation>
    <scope>NUCLEOTIDE SEQUENCE [LARGE SCALE GENOMIC DNA]</scope>
    <source>
        <strain evidence="17">cv. RG33-2</strain>
    </source>
</reference>
<sequence length="738" mass="82478">MRFTVQVGLDEVPSGSCLCLSRQHHLDSARSLWTGPANAPLRIKQIRTIQLDLTVQLPAIAVRMWEVYGRVNVLLMGSLKLQLIASILTVLQPATAHLVLPSLCERSLSEAQSSKKHISSRAVVITLLLCVILTTLAFLFSVACYFYRRDKCAIQPPVFSSDRETSFNSATNLINHRTFSLPEIKVSIDSPIKHITGCFHKRSCLLGGKTGAIHGVIIQFTYSELQNATEKFSNSSLIGVGGSSYVYRGKLKDGRTVAIKRLKNQKGPDADTVFLTEIELLSRLNHCHVVPLVGYCCEAHGKHAERLLVFEYIPNGNLRDCLDGALGKTMDWATRVAIAIGAARGLEYLHEAAAPRILHRDVKSTNILLDEELRAKITDLGMAKHLRADGLFSSSNSPARMEGTFGYFAPEYAIVGRASLKSDVFSFGVVLLELITGRPPIHKRSGKGEESLVIWATPRLQDSSRIIAELADPHLDRKFAEEEMQIMAYLAKECLLLDPDTRPTMGEVVQILSTIAPERSRRTNISVNFSQRSSAYGTHSEECIDRPDWNHISKHINAEGFQDVEELKRVVSYERSGHSLPLDVDRTLCIENNVENEISPEYMERLVLLASKARSWRAADHETIDLTEPRFESFQIGNHWCKIWIHLHHHRLQNRCSLQLPATEDSWNHVCGCCVAAAYLEAAVPHSLSLCLPLPDFTYHFTFTPILFLYSYTLLTANPCIVYDMYCMGSPLGVSSGW</sequence>
<dbReference type="GO" id="GO:0005886">
    <property type="term" value="C:plasma membrane"/>
    <property type="evidence" value="ECO:0007669"/>
    <property type="project" value="UniProtKB-SubCell"/>
</dbReference>
<dbReference type="PANTHER" id="PTHR47989:SF23">
    <property type="entry name" value="RECEPTOR-LIKE SERINE_THREONINE-PROTEIN KINASE NCRK ISOFORM X1"/>
    <property type="match status" value="1"/>
</dbReference>
<keyword evidence="14" id="KW-0812">Transmembrane</keyword>